<feature type="non-terminal residue" evidence="1">
    <location>
        <position position="1"/>
    </location>
</feature>
<sequence length="118" mass="13472">TTHNTIFIPKKDDSFHNFDEACVFVEAYTTQTNIVVILAKTTKNPDNSDYRQNELGIIENLHDNELQIKDIYTILDSSSELTEVQGLNEIEMLLRTLQNNESIISSIATKPAYNNKHD</sequence>
<gene>
    <name evidence="1" type="ORF">RPERSI_LOCUS13467</name>
</gene>
<dbReference type="EMBL" id="CAJVQC010029938">
    <property type="protein sequence ID" value="CAG8744117.1"/>
    <property type="molecule type" value="Genomic_DNA"/>
</dbReference>
<evidence type="ECO:0000313" key="2">
    <source>
        <dbReference type="Proteomes" id="UP000789920"/>
    </source>
</evidence>
<keyword evidence="2" id="KW-1185">Reference proteome</keyword>
<reference evidence="1" key="1">
    <citation type="submission" date="2021-06" db="EMBL/GenBank/DDBJ databases">
        <authorList>
            <person name="Kallberg Y."/>
            <person name="Tangrot J."/>
            <person name="Rosling A."/>
        </authorList>
    </citation>
    <scope>NUCLEOTIDE SEQUENCE</scope>
    <source>
        <strain evidence="1">MA461A</strain>
    </source>
</reference>
<accession>A0ACA9QBC6</accession>
<protein>
    <submittedName>
        <fullName evidence="1">15220_t:CDS:1</fullName>
    </submittedName>
</protein>
<name>A0ACA9QBC6_9GLOM</name>
<proteinExistence type="predicted"/>
<comment type="caution">
    <text evidence="1">The sequence shown here is derived from an EMBL/GenBank/DDBJ whole genome shotgun (WGS) entry which is preliminary data.</text>
</comment>
<evidence type="ECO:0000313" key="1">
    <source>
        <dbReference type="EMBL" id="CAG8744117.1"/>
    </source>
</evidence>
<organism evidence="1 2">
    <name type="scientific">Racocetra persica</name>
    <dbReference type="NCBI Taxonomy" id="160502"/>
    <lineage>
        <taxon>Eukaryota</taxon>
        <taxon>Fungi</taxon>
        <taxon>Fungi incertae sedis</taxon>
        <taxon>Mucoromycota</taxon>
        <taxon>Glomeromycotina</taxon>
        <taxon>Glomeromycetes</taxon>
        <taxon>Diversisporales</taxon>
        <taxon>Gigasporaceae</taxon>
        <taxon>Racocetra</taxon>
    </lineage>
</organism>
<dbReference type="Proteomes" id="UP000789920">
    <property type="component" value="Unassembled WGS sequence"/>
</dbReference>